<dbReference type="RefSeq" id="WP_171606653.1">
    <property type="nucleotide sequence ID" value="NZ_WHPF01000003.1"/>
</dbReference>
<keyword evidence="2" id="KW-0472">Membrane</keyword>
<feature type="domain" description="DUF4349" evidence="3">
    <location>
        <begin position="79"/>
        <end position="284"/>
    </location>
</feature>
<evidence type="ECO:0000313" key="5">
    <source>
        <dbReference type="Proteomes" id="UP000598971"/>
    </source>
</evidence>
<accession>A0A8J8JVX2</accession>
<gene>
    <name evidence="4" type="ORF">GD597_04570</name>
</gene>
<keyword evidence="2" id="KW-0812">Transmembrane</keyword>
<organism evidence="4 5">
    <name type="scientific">Limnovirga soli</name>
    <dbReference type="NCBI Taxonomy" id="2656915"/>
    <lineage>
        <taxon>Bacteria</taxon>
        <taxon>Pseudomonadati</taxon>
        <taxon>Bacteroidota</taxon>
        <taxon>Chitinophagia</taxon>
        <taxon>Chitinophagales</taxon>
        <taxon>Chitinophagaceae</taxon>
        <taxon>Limnovirga</taxon>
    </lineage>
</organism>
<feature type="region of interest" description="Disordered" evidence="1">
    <location>
        <begin position="47"/>
        <end position="71"/>
    </location>
</feature>
<dbReference type="Pfam" id="PF14257">
    <property type="entry name" value="DUF4349"/>
    <property type="match status" value="1"/>
</dbReference>
<keyword evidence="2" id="KW-1133">Transmembrane helix</keyword>
<dbReference type="EMBL" id="WHPF01000003">
    <property type="protein sequence ID" value="NNV54726.1"/>
    <property type="molecule type" value="Genomic_DNA"/>
</dbReference>
<reference evidence="4" key="1">
    <citation type="submission" date="2019-10" db="EMBL/GenBank/DDBJ databases">
        <title>Draft genome sequence of Panacibacter sp. KCS-6.</title>
        <authorList>
            <person name="Yim K.J."/>
        </authorList>
    </citation>
    <scope>NUCLEOTIDE SEQUENCE</scope>
    <source>
        <strain evidence="4">KCS-6</strain>
    </source>
</reference>
<name>A0A8J8JVX2_9BACT</name>
<dbReference type="PROSITE" id="PS51257">
    <property type="entry name" value="PROKAR_LIPOPROTEIN"/>
    <property type="match status" value="1"/>
</dbReference>
<comment type="caution">
    <text evidence="4">The sequence shown here is derived from an EMBL/GenBank/DDBJ whole genome shotgun (WGS) entry which is preliminary data.</text>
</comment>
<feature type="transmembrane region" description="Helical" evidence="2">
    <location>
        <begin position="266"/>
        <end position="287"/>
    </location>
</feature>
<proteinExistence type="predicted"/>
<evidence type="ECO:0000256" key="2">
    <source>
        <dbReference type="SAM" id="Phobius"/>
    </source>
</evidence>
<evidence type="ECO:0000259" key="3">
    <source>
        <dbReference type="Pfam" id="PF14257"/>
    </source>
</evidence>
<dbReference type="AlphaFoldDB" id="A0A8J8JVX2"/>
<evidence type="ECO:0000256" key="1">
    <source>
        <dbReference type="SAM" id="MobiDB-lite"/>
    </source>
</evidence>
<evidence type="ECO:0000313" key="4">
    <source>
        <dbReference type="EMBL" id="NNV54726.1"/>
    </source>
</evidence>
<sequence length="304" mass="33873">MKMQFFYAAIIAVLISACQNGNEKESAEMQVADITLADIQNKATPNMAASETATTDSTGSPQSLVMNNGQPPLNPDWDKKIIKTANVTLELKDYANYNTLLHNKLNAYGAYIAGEHQEESDYQVSNDVTIKVPVNKFDDLLNSLPAEGVKLLQKNVTAEDVTAEMVDTKARMEAKKQVRDRYLVLLNQAHTIKDILEVESQVNTIQEDIEAAEGRVKYLSHQSAYSTIQVKYFQYLNGADGYNSEPPFFKRILAAFQSGAGIISGLFLGIITLWPLVIIAILLFMYLKKRKQQKSITKIPQTTV</sequence>
<dbReference type="InterPro" id="IPR025645">
    <property type="entry name" value="DUF4349"/>
</dbReference>
<keyword evidence="5" id="KW-1185">Reference proteome</keyword>
<dbReference type="Proteomes" id="UP000598971">
    <property type="component" value="Unassembled WGS sequence"/>
</dbReference>
<protein>
    <submittedName>
        <fullName evidence="4">DUF4349 domain-containing protein</fullName>
    </submittedName>
</protein>